<organism evidence="3 4">
    <name type="scientific">Leptolyngbya iicbica LK</name>
    <dbReference type="NCBI Taxonomy" id="2294035"/>
    <lineage>
        <taxon>Bacteria</taxon>
        <taxon>Bacillati</taxon>
        <taxon>Cyanobacteriota</taxon>
        <taxon>Cyanophyceae</taxon>
        <taxon>Leptolyngbyales</taxon>
        <taxon>Leptolyngbyaceae</taxon>
        <taxon>Leptolyngbya group</taxon>
        <taxon>Leptolyngbya</taxon>
        <taxon>Leptolyngbya iicbica</taxon>
    </lineage>
</organism>
<sequence length="289" mass="33329">MDNQKASPLRESFQKAVLTSQARQLLNYEKGALSKRIEILNVGIDNLAVDEFLNNLNRGVVFTPNVDHLMRLREDQEFVKAYDVADYRVCDSQILMYASKFLGTPIKAKISGSDLFPMFCEHHRHNPKIKIFLLGGAEGVPQRAQKHINQRIGREIVVEAHSPTFGFEKDEAECQRIIEMIRNSSANVLIVGVGAPKQEKWIAKYQHQLPNIDIFMGVGAAIDFEAGNKLRSPRWMSEVGLEWLYRLLSEPKRLWKRYLFQDLPFLWLLLKEKLKYTFQQPVNSSLKAR</sequence>
<evidence type="ECO:0000313" key="3">
    <source>
        <dbReference type="EMBL" id="RZM82637.1"/>
    </source>
</evidence>
<keyword evidence="4" id="KW-1185">Reference proteome</keyword>
<protein>
    <submittedName>
        <fullName evidence="3">Glycosyltransferase</fullName>
    </submittedName>
</protein>
<dbReference type="PANTHER" id="PTHR34136:SF1">
    <property type="entry name" value="UDP-N-ACETYL-D-MANNOSAMINURONIC ACID TRANSFERASE"/>
    <property type="match status" value="1"/>
</dbReference>
<dbReference type="EMBL" id="QVFV01000001">
    <property type="protein sequence ID" value="RZM82637.1"/>
    <property type="molecule type" value="Genomic_DNA"/>
</dbReference>
<keyword evidence="1" id="KW-0328">Glycosyltransferase</keyword>
<reference evidence="3 4" key="1">
    <citation type="submission" date="2018-11" db="EMBL/GenBank/DDBJ databases">
        <title>Whole genome sequencing of an environmental sample.</title>
        <authorList>
            <person name="Sarangi A.N."/>
            <person name="Singh D."/>
            <person name="Tripathy S."/>
        </authorList>
    </citation>
    <scope>NUCLEOTIDE SEQUENCE [LARGE SCALE GENOMIC DNA]</scope>
    <source>
        <strain evidence="3 4">Lakshadweep</strain>
    </source>
</reference>
<evidence type="ECO:0000313" key="4">
    <source>
        <dbReference type="Proteomes" id="UP000292459"/>
    </source>
</evidence>
<dbReference type="PANTHER" id="PTHR34136">
    <property type="match status" value="1"/>
</dbReference>
<dbReference type="CDD" id="cd06533">
    <property type="entry name" value="Glyco_transf_WecG_TagA"/>
    <property type="match status" value="1"/>
</dbReference>
<dbReference type="Proteomes" id="UP000292459">
    <property type="component" value="Unassembled WGS sequence"/>
</dbReference>
<dbReference type="NCBIfam" id="TIGR00696">
    <property type="entry name" value="wecG_tagA_cpsF"/>
    <property type="match status" value="1"/>
</dbReference>
<dbReference type="OrthoDB" id="9771846at2"/>
<evidence type="ECO:0000256" key="1">
    <source>
        <dbReference type="ARBA" id="ARBA00022676"/>
    </source>
</evidence>
<comment type="caution">
    <text evidence="3">The sequence shown here is derived from an EMBL/GenBank/DDBJ whole genome shotgun (WGS) entry which is preliminary data.</text>
</comment>
<dbReference type="InterPro" id="IPR004629">
    <property type="entry name" value="WecG_TagA_CpsF"/>
</dbReference>
<name>A0A4Q7EHN7_9CYAN</name>
<proteinExistence type="predicted"/>
<dbReference type="AlphaFoldDB" id="A0A4Q7EHN7"/>
<gene>
    <name evidence="3" type="ORF">DYY88_05245</name>
</gene>
<dbReference type="Pfam" id="PF03808">
    <property type="entry name" value="Glyco_tran_WecG"/>
    <property type="match status" value="1"/>
</dbReference>
<keyword evidence="2 3" id="KW-0808">Transferase</keyword>
<dbReference type="GO" id="GO:0016758">
    <property type="term" value="F:hexosyltransferase activity"/>
    <property type="evidence" value="ECO:0007669"/>
    <property type="project" value="TreeGrafter"/>
</dbReference>
<evidence type="ECO:0000256" key="2">
    <source>
        <dbReference type="ARBA" id="ARBA00022679"/>
    </source>
</evidence>
<dbReference type="RefSeq" id="WP_084606989.1">
    <property type="nucleotide sequence ID" value="NZ_QVFV01000001.1"/>
</dbReference>
<accession>A0A4Q7EHN7</accession>